<dbReference type="InterPro" id="IPR015943">
    <property type="entry name" value="WD40/YVTN_repeat-like_dom_sf"/>
</dbReference>
<dbReference type="InterPro" id="IPR011044">
    <property type="entry name" value="Quino_amine_DH_bsu"/>
</dbReference>
<organism evidence="1 2">
    <name type="scientific">Bordetella genomosp. 1</name>
    <dbReference type="NCBI Taxonomy" id="1395607"/>
    <lineage>
        <taxon>Bacteria</taxon>
        <taxon>Pseudomonadati</taxon>
        <taxon>Pseudomonadota</taxon>
        <taxon>Betaproteobacteria</taxon>
        <taxon>Burkholderiales</taxon>
        <taxon>Alcaligenaceae</taxon>
        <taxon>Bordetella</taxon>
    </lineage>
</organism>
<dbReference type="Gene3D" id="2.130.10.10">
    <property type="entry name" value="YVTN repeat-like/Quinoprotein amine dehydrogenase"/>
    <property type="match status" value="1"/>
</dbReference>
<gene>
    <name evidence="1" type="ORF">CAL27_01995</name>
</gene>
<comment type="caution">
    <text evidence="1">The sequence shown here is derived from an EMBL/GenBank/DDBJ whole genome shotgun (WGS) entry which is preliminary data.</text>
</comment>
<keyword evidence="2" id="KW-1185">Reference proteome</keyword>
<evidence type="ECO:0000313" key="1">
    <source>
        <dbReference type="EMBL" id="OZI68268.1"/>
    </source>
</evidence>
<evidence type="ECO:0000313" key="2">
    <source>
        <dbReference type="Proteomes" id="UP000216354"/>
    </source>
</evidence>
<dbReference type="SUPFAM" id="SSF50969">
    <property type="entry name" value="YVTN repeat-like/Quinoprotein amine dehydrogenase"/>
    <property type="match status" value="1"/>
</dbReference>
<protein>
    <submittedName>
        <fullName evidence="1">Glutamine cyclotransferase</fullName>
    </submittedName>
</protein>
<dbReference type="RefSeq" id="WP_217904367.1">
    <property type="nucleotide sequence ID" value="NZ_NEVR01000001.1"/>
</dbReference>
<name>A0ABX4F3D4_9BORD</name>
<reference evidence="1 2" key="1">
    <citation type="submission" date="2017-05" db="EMBL/GenBank/DDBJ databases">
        <title>Complete and WGS of Bordetella genogroups.</title>
        <authorList>
            <person name="Spilker T."/>
            <person name="Lipuma J."/>
        </authorList>
    </citation>
    <scope>NUCLEOTIDE SEQUENCE [LARGE SCALE GENOMIC DNA]</scope>
    <source>
        <strain evidence="1 2">AU9795</strain>
    </source>
</reference>
<dbReference type="EMBL" id="NEVR01000001">
    <property type="protein sequence ID" value="OZI68268.1"/>
    <property type="molecule type" value="Genomic_DNA"/>
</dbReference>
<sequence>MNPTNGGIMTTPQRQSPAQILREYRFPEVPGVHGVTHDGHHVWFAADDGLRAFDPGSGRQVRHLDLPADAGTAFDGKHLYQIAGDRIQKIALDSGEVVGSVPAPGDGQNSGMAWAEGFLWIGRYHEDRILQVRPDTGEVLRSLPSTRHVTGVSWVDGELWHGTWQDDTSDLRRIDPRDGQVLCVLDMPPGTGVSGLESDGADTFYCGGGDEGLVRAVKRPRG</sequence>
<accession>A0ABX4F3D4</accession>
<proteinExistence type="predicted"/>
<dbReference type="Proteomes" id="UP000216354">
    <property type="component" value="Unassembled WGS sequence"/>
</dbReference>